<evidence type="ECO:0000256" key="2">
    <source>
        <dbReference type="SAM" id="Phobius"/>
    </source>
</evidence>
<keyword evidence="2" id="KW-1133">Transmembrane helix</keyword>
<reference evidence="3 4" key="1">
    <citation type="journal article" date="2012" name="PLoS Pathog.">
        <title>Diverse lifestyles and strategies of plant pathogenesis encoded in the genomes of eighteen Dothideomycetes fungi.</title>
        <authorList>
            <person name="Ohm R.A."/>
            <person name="Feau N."/>
            <person name="Henrissat B."/>
            <person name="Schoch C.L."/>
            <person name="Horwitz B.A."/>
            <person name="Barry K.W."/>
            <person name="Condon B.J."/>
            <person name="Copeland A.C."/>
            <person name="Dhillon B."/>
            <person name="Glaser F."/>
            <person name="Hesse C.N."/>
            <person name="Kosti I."/>
            <person name="LaButti K."/>
            <person name="Lindquist E.A."/>
            <person name="Lucas S."/>
            <person name="Salamov A.A."/>
            <person name="Bradshaw R.E."/>
            <person name="Ciuffetti L."/>
            <person name="Hamelin R.C."/>
            <person name="Kema G.H.J."/>
            <person name="Lawrence C."/>
            <person name="Scott J.A."/>
            <person name="Spatafora J.W."/>
            <person name="Turgeon B.G."/>
            <person name="de Wit P.J.G.M."/>
            <person name="Zhong S."/>
            <person name="Goodwin S.B."/>
            <person name="Grigoriev I.V."/>
        </authorList>
    </citation>
    <scope>NUCLEOTIDE SEQUENCE [LARGE SCALE GENOMIC DNA]</scope>
    <source>
        <strain evidence="3 4">UAMH 10762</strain>
    </source>
</reference>
<dbReference type="KEGG" id="bcom:BAUCODRAFT_322645"/>
<sequence length="102" mass="12382">MLPYYVHRRAFHRSLIRRQNEQPTYQAPDVPKSEKPNAHRNFYRQFGKPVLKNFLIAVATYQVIYLTWGHLERMEIKREKESEMRSLESELQRLATKEHVVR</sequence>
<protein>
    <submittedName>
        <fullName evidence="3">Uncharacterized protein</fullName>
    </submittedName>
</protein>
<dbReference type="AlphaFoldDB" id="M2MJ70"/>
<name>M2MJ70_BAUPA</name>
<gene>
    <name evidence="3" type="ORF">BAUCODRAFT_322645</name>
</gene>
<evidence type="ECO:0000256" key="1">
    <source>
        <dbReference type="SAM" id="MobiDB-lite"/>
    </source>
</evidence>
<dbReference type="Proteomes" id="UP000011761">
    <property type="component" value="Unassembled WGS sequence"/>
</dbReference>
<keyword evidence="2" id="KW-0812">Transmembrane</keyword>
<organism evidence="3 4">
    <name type="scientific">Baudoinia panamericana (strain UAMH 10762)</name>
    <name type="common">Angels' share fungus</name>
    <name type="synonym">Baudoinia compniacensis (strain UAMH 10762)</name>
    <dbReference type="NCBI Taxonomy" id="717646"/>
    <lineage>
        <taxon>Eukaryota</taxon>
        <taxon>Fungi</taxon>
        <taxon>Dikarya</taxon>
        <taxon>Ascomycota</taxon>
        <taxon>Pezizomycotina</taxon>
        <taxon>Dothideomycetes</taxon>
        <taxon>Dothideomycetidae</taxon>
        <taxon>Mycosphaerellales</taxon>
        <taxon>Teratosphaeriaceae</taxon>
        <taxon>Baudoinia</taxon>
    </lineage>
</organism>
<dbReference type="RefSeq" id="XP_007681700.1">
    <property type="nucleotide sequence ID" value="XM_007683510.1"/>
</dbReference>
<keyword evidence="4" id="KW-1185">Reference proteome</keyword>
<dbReference type="eggNOG" id="ENOG502R17R">
    <property type="taxonomic scope" value="Eukaryota"/>
</dbReference>
<evidence type="ECO:0000313" key="4">
    <source>
        <dbReference type="Proteomes" id="UP000011761"/>
    </source>
</evidence>
<proteinExistence type="predicted"/>
<evidence type="ECO:0000313" key="3">
    <source>
        <dbReference type="EMBL" id="EMC91323.1"/>
    </source>
</evidence>
<dbReference type="EMBL" id="KB445564">
    <property type="protein sequence ID" value="EMC91323.1"/>
    <property type="molecule type" value="Genomic_DNA"/>
</dbReference>
<keyword evidence="2" id="KW-0472">Membrane</keyword>
<dbReference type="HOGENOM" id="CLU_137473_0_1_1"/>
<feature type="transmembrane region" description="Helical" evidence="2">
    <location>
        <begin position="50"/>
        <end position="68"/>
    </location>
</feature>
<dbReference type="OMA" id="WGWSKLE"/>
<feature type="region of interest" description="Disordered" evidence="1">
    <location>
        <begin position="17"/>
        <end position="37"/>
    </location>
</feature>
<dbReference type="OrthoDB" id="2120024at2759"/>
<accession>M2MJ70</accession>
<dbReference type="GeneID" id="19111727"/>